<protein>
    <recommendedName>
        <fullName evidence="2">SLH domain-containing protein</fullName>
    </recommendedName>
</protein>
<proteinExistence type="predicted"/>
<gene>
    <name evidence="3" type="ORF">SDC9_78840</name>
</gene>
<sequence length="575" mass="64017">MDTGISQEAASWLLKGRIGMKLQYVLVEDESNPIPPPMPYPIDSRAKPAISPVTSSAAPDLLPTPQPTPEPLPVEAKTYKAELRYLPFIEGNWMVDAKTGELIDITHLYDDLSARKEMASAEPSPAMADGKGGYEEYLTPTELEGVEKLKDALSKEELTAKLVAIAALKMDEGYLLTSYHFYLNESNGDITASLNFSKAHTSGQRSFYYKNATMNAKTGELISFSASYPYLEEVLYDITLSKETAETTARAFLQDYATTHFAQTGLFDSYVPVKAEHNSSAYQFTFAHTANGYFLPTNSITVSVNAQTGAIDHFYTSWTEGVEFDSAEGIIAEAQAIDIYAAAQDIVLQYLQLPTSVDPDSPLYEPLKAYGYGYIYEYRLAYQYVNDSYIYGIDAKTGEILENKYQNTYETLQYEDISGHYAEMQIRTLSEYGIGLSGSEFLPNQAISQREMLIYILSSNSNRAELEKNEEYLYNQAYSMNILTKEEREPEAAVSKADLVKAILNMSGYGKVAKIPGIFVVRFADAATIAETDYGYVAIAQGLKLIYGDLQGNFNPQQNATRAMTALVFYNFLNR</sequence>
<name>A0A644YW86_9ZZZZ</name>
<feature type="region of interest" description="Disordered" evidence="1">
    <location>
        <begin position="47"/>
        <end position="73"/>
    </location>
</feature>
<dbReference type="InterPro" id="IPR001119">
    <property type="entry name" value="SLH_dom"/>
</dbReference>
<evidence type="ECO:0000256" key="1">
    <source>
        <dbReference type="SAM" id="MobiDB-lite"/>
    </source>
</evidence>
<accession>A0A644YW86</accession>
<dbReference type="EMBL" id="VSSQ01006316">
    <property type="protein sequence ID" value="MPM32278.1"/>
    <property type="molecule type" value="Genomic_DNA"/>
</dbReference>
<dbReference type="Pfam" id="PF00395">
    <property type="entry name" value="SLH"/>
    <property type="match status" value="1"/>
</dbReference>
<evidence type="ECO:0000313" key="3">
    <source>
        <dbReference type="EMBL" id="MPM32278.1"/>
    </source>
</evidence>
<reference evidence="3" key="1">
    <citation type="submission" date="2019-08" db="EMBL/GenBank/DDBJ databases">
        <authorList>
            <person name="Kucharzyk K."/>
            <person name="Murdoch R.W."/>
            <person name="Higgins S."/>
            <person name="Loffler F."/>
        </authorList>
    </citation>
    <scope>NUCLEOTIDE SEQUENCE</scope>
</reference>
<feature type="compositionally biased region" description="Pro residues" evidence="1">
    <location>
        <begin position="62"/>
        <end position="72"/>
    </location>
</feature>
<feature type="domain" description="SLH" evidence="2">
    <location>
        <begin position="520"/>
        <end position="575"/>
    </location>
</feature>
<dbReference type="AlphaFoldDB" id="A0A644YW86"/>
<organism evidence="3">
    <name type="scientific">bioreactor metagenome</name>
    <dbReference type="NCBI Taxonomy" id="1076179"/>
    <lineage>
        <taxon>unclassified sequences</taxon>
        <taxon>metagenomes</taxon>
        <taxon>ecological metagenomes</taxon>
    </lineage>
</organism>
<comment type="caution">
    <text evidence="3">The sequence shown here is derived from an EMBL/GenBank/DDBJ whole genome shotgun (WGS) entry which is preliminary data.</text>
</comment>
<dbReference type="InterPro" id="IPR032599">
    <property type="entry name" value="YcdB/YcdC_rep_domain"/>
</dbReference>
<dbReference type="Pfam" id="PF16244">
    <property type="entry name" value="DUF4901"/>
    <property type="match status" value="1"/>
</dbReference>
<evidence type="ECO:0000259" key="2">
    <source>
        <dbReference type="PROSITE" id="PS51272"/>
    </source>
</evidence>
<dbReference type="PROSITE" id="PS51272">
    <property type="entry name" value="SLH"/>
    <property type="match status" value="1"/>
</dbReference>